<sequence length="270" mass="29618">MQDKDSSQIEQSSGSWLNVSSWLWPFCLSEKFQFASRVALSLTLAYLIPMAMGWPQASTAATTVMLIASTGSRRESLALGTYRVIGTLIGAVIGLMLVGLFAQERILYIFVVSVVVSVIFYFRNAYKKDPSVFMLTGVMVLMMSNGGDANGAFIYGVDRAFMTAFGVVVFTLVSVLLFPVKTEQNLRALVHDLNRIQGQLFHLLTHPKETQDQAEPAESMPEDCPEESAEQTDVSSLVKRLFAAQGPWSRGTLQSAPSAAMSRPIRRSGT</sequence>
<keyword evidence="2" id="KW-0813">Transport</keyword>
<keyword evidence="4 8" id="KW-0812">Transmembrane</keyword>
<evidence type="ECO:0000256" key="7">
    <source>
        <dbReference type="SAM" id="MobiDB-lite"/>
    </source>
</evidence>
<reference evidence="10" key="1">
    <citation type="submission" date="2018-06" db="EMBL/GenBank/DDBJ databases">
        <authorList>
            <person name="Cea G.-C."/>
            <person name="William W."/>
        </authorList>
    </citation>
    <scope>NUCLEOTIDE SEQUENCE [LARGE SCALE GENOMIC DNA]</scope>
    <source>
        <strain evidence="10">DB21MT-2</strain>
    </source>
</reference>
<feature type="region of interest" description="Disordered" evidence="7">
    <location>
        <begin position="211"/>
        <end position="235"/>
    </location>
</feature>
<keyword evidence="5 8" id="KW-1133">Transmembrane helix</keyword>
<feature type="transmembrane region" description="Helical" evidence="8">
    <location>
        <begin position="134"/>
        <end position="155"/>
    </location>
</feature>
<dbReference type="PANTHER" id="PTHR30509:SF9">
    <property type="entry name" value="MULTIDRUG RESISTANCE PROTEIN MDTO"/>
    <property type="match status" value="1"/>
</dbReference>
<keyword evidence="6 8" id="KW-0472">Membrane</keyword>
<feature type="compositionally biased region" description="Acidic residues" evidence="7">
    <location>
        <begin position="220"/>
        <end position="230"/>
    </location>
</feature>
<feature type="region of interest" description="Disordered" evidence="7">
    <location>
        <begin position="249"/>
        <end position="270"/>
    </location>
</feature>
<feature type="transmembrane region" description="Helical" evidence="8">
    <location>
        <begin position="106"/>
        <end position="122"/>
    </location>
</feature>
<evidence type="ECO:0000256" key="6">
    <source>
        <dbReference type="ARBA" id="ARBA00023136"/>
    </source>
</evidence>
<evidence type="ECO:0000313" key="10">
    <source>
        <dbReference type="Proteomes" id="UP000250123"/>
    </source>
</evidence>
<dbReference type="GO" id="GO:0005886">
    <property type="term" value="C:plasma membrane"/>
    <property type="evidence" value="ECO:0007669"/>
    <property type="project" value="UniProtKB-SubCell"/>
</dbReference>
<dbReference type="Pfam" id="PF04632">
    <property type="entry name" value="FUSC"/>
    <property type="match status" value="1"/>
</dbReference>
<dbReference type="PANTHER" id="PTHR30509">
    <property type="entry name" value="P-HYDROXYBENZOIC ACID EFFLUX PUMP SUBUNIT-RELATED"/>
    <property type="match status" value="1"/>
</dbReference>
<comment type="subcellular location">
    <subcellularLocation>
        <location evidence="1">Cell membrane</location>
        <topology evidence="1">Multi-pass membrane protein</topology>
    </subcellularLocation>
</comment>
<proteinExistence type="predicted"/>
<feature type="transmembrane region" description="Helical" evidence="8">
    <location>
        <begin position="80"/>
        <end position="100"/>
    </location>
</feature>
<dbReference type="Proteomes" id="UP000250123">
    <property type="component" value="Chromosome SHEWBE"/>
</dbReference>
<accession>A0A330M7T4</accession>
<gene>
    <name evidence="9" type="ORF">SHEWBE_4268</name>
</gene>
<keyword evidence="3" id="KW-1003">Cell membrane</keyword>
<dbReference type="KEGG" id="sbk:SHEWBE_4268"/>
<dbReference type="RefSeq" id="WP_197713516.1">
    <property type="nucleotide sequence ID" value="NZ_LS483452.1"/>
</dbReference>
<evidence type="ECO:0000256" key="3">
    <source>
        <dbReference type="ARBA" id="ARBA00022475"/>
    </source>
</evidence>
<evidence type="ECO:0000256" key="4">
    <source>
        <dbReference type="ARBA" id="ARBA00022692"/>
    </source>
</evidence>
<dbReference type="InterPro" id="IPR006726">
    <property type="entry name" value="PHBA_efflux_AaeB/fusaric-R"/>
</dbReference>
<evidence type="ECO:0000256" key="1">
    <source>
        <dbReference type="ARBA" id="ARBA00004651"/>
    </source>
</evidence>
<protein>
    <submittedName>
        <fullName evidence="9">Membrane protein</fullName>
    </submittedName>
</protein>
<feature type="transmembrane region" description="Helical" evidence="8">
    <location>
        <begin position="161"/>
        <end position="180"/>
    </location>
</feature>
<evidence type="ECO:0000256" key="5">
    <source>
        <dbReference type="ARBA" id="ARBA00022989"/>
    </source>
</evidence>
<evidence type="ECO:0000313" key="9">
    <source>
        <dbReference type="EMBL" id="SQH78228.1"/>
    </source>
</evidence>
<evidence type="ECO:0000256" key="2">
    <source>
        <dbReference type="ARBA" id="ARBA00022448"/>
    </source>
</evidence>
<dbReference type="GO" id="GO:0022857">
    <property type="term" value="F:transmembrane transporter activity"/>
    <property type="evidence" value="ECO:0007669"/>
    <property type="project" value="InterPro"/>
</dbReference>
<evidence type="ECO:0000256" key="8">
    <source>
        <dbReference type="SAM" id="Phobius"/>
    </source>
</evidence>
<dbReference type="AlphaFoldDB" id="A0A330M7T4"/>
<name>A0A330M7T4_9GAMM</name>
<organism evidence="9 10">
    <name type="scientific">Shewanella benthica</name>
    <dbReference type="NCBI Taxonomy" id="43661"/>
    <lineage>
        <taxon>Bacteria</taxon>
        <taxon>Pseudomonadati</taxon>
        <taxon>Pseudomonadota</taxon>
        <taxon>Gammaproteobacteria</taxon>
        <taxon>Alteromonadales</taxon>
        <taxon>Shewanellaceae</taxon>
        <taxon>Shewanella</taxon>
    </lineage>
</organism>
<dbReference type="EMBL" id="LS483452">
    <property type="protein sequence ID" value="SQH78228.1"/>
    <property type="molecule type" value="Genomic_DNA"/>
</dbReference>